<feature type="compositionally biased region" description="Basic and acidic residues" evidence="1">
    <location>
        <begin position="424"/>
        <end position="439"/>
    </location>
</feature>
<evidence type="ECO:0000259" key="2">
    <source>
        <dbReference type="Pfam" id="PF20412"/>
    </source>
</evidence>
<reference evidence="3" key="1">
    <citation type="submission" date="2023-10" db="EMBL/GenBank/DDBJ databases">
        <title>Genome assembly of Pristionchus species.</title>
        <authorList>
            <person name="Yoshida K."/>
            <person name="Sommer R.J."/>
        </authorList>
    </citation>
    <scope>NUCLEOTIDE SEQUENCE</scope>
    <source>
        <strain evidence="3">RS5133</strain>
    </source>
</reference>
<dbReference type="AlphaFoldDB" id="A0AAV5V818"/>
<evidence type="ECO:0000313" key="3">
    <source>
        <dbReference type="EMBL" id="GMT14412.1"/>
    </source>
</evidence>
<keyword evidence="4" id="KW-1185">Reference proteome</keyword>
<gene>
    <name evidence="3" type="ORF">PFISCL1PPCAC_5709</name>
</gene>
<dbReference type="InterPro" id="IPR046859">
    <property type="entry name" value="RGPA/RALGAPB_N"/>
</dbReference>
<sequence>MHDEWPLLEFADLNHTVLDLFPREAGEAVVSLLLSELVKDTQSNNKQQQLVVQTDEQIRWLIPVLNHSLWLPLSTEREYRSIHGAVHYYLHWLKALTSTIDPSIPRPLIETPEQYFRSILDALRSIFVRRKWVDSVSVERQAGLIENTLDAVKFITREAREKYQDEVWSRSLSFSLNCTDLLLAPPVLPGDVSCRIGSCVIDSLLSMWMHAVAEERIPSPSYWRTLTYLSSRWRHHVTVIESWSRKLLALSVLVMRSIYGVEYCNIPVADDSLRFFTSSAPAVTASLSCEIDIDERTKLLHDSWLNIFSLMSSPLEILNHTPSMENGSSEKIEREQQPLCFFLAVTTVQRMVDIFYGDNRVCISMNECERYLRSVAESTPPEPPPRRNGPSSDTRTLSSLSAGANIAVSVSSTSSSSGPSRTNSDMKAHRTTRMSDRSMKGGVPPPIAIHS</sequence>
<dbReference type="PANTHER" id="PTHR21344">
    <property type="entry name" value="RAL GTPASE-ACTIVATING PROTEIN SUBUNIT BETA"/>
    <property type="match status" value="1"/>
</dbReference>
<protein>
    <recommendedName>
        <fullName evidence="2">Ral GTPase-activating protein subunit alpha/beta N-terminal domain-containing protein</fullName>
    </recommendedName>
</protein>
<evidence type="ECO:0000256" key="1">
    <source>
        <dbReference type="SAM" id="MobiDB-lite"/>
    </source>
</evidence>
<dbReference type="PANTHER" id="PTHR21344:SF1">
    <property type="entry name" value="RAL GTPASE-ACTIVATING PROTEIN SUBUNIT BETA"/>
    <property type="match status" value="1"/>
</dbReference>
<feature type="compositionally biased region" description="Low complexity" evidence="1">
    <location>
        <begin position="409"/>
        <end position="423"/>
    </location>
</feature>
<dbReference type="GO" id="GO:0005096">
    <property type="term" value="F:GTPase activator activity"/>
    <property type="evidence" value="ECO:0007669"/>
    <property type="project" value="InterPro"/>
</dbReference>
<dbReference type="EMBL" id="BTSY01000002">
    <property type="protein sequence ID" value="GMT14412.1"/>
    <property type="molecule type" value="Genomic_DNA"/>
</dbReference>
<feature type="region of interest" description="Disordered" evidence="1">
    <location>
        <begin position="375"/>
        <end position="451"/>
    </location>
</feature>
<comment type="caution">
    <text evidence="3">The sequence shown here is derived from an EMBL/GenBank/DDBJ whole genome shotgun (WGS) entry which is preliminary data.</text>
</comment>
<accession>A0AAV5V818</accession>
<feature type="non-terminal residue" evidence="3">
    <location>
        <position position="451"/>
    </location>
</feature>
<dbReference type="Proteomes" id="UP001432322">
    <property type="component" value="Unassembled WGS sequence"/>
</dbReference>
<evidence type="ECO:0000313" key="4">
    <source>
        <dbReference type="Proteomes" id="UP001432322"/>
    </source>
</evidence>
<name>A0AAV5V818_9BILA</name>
<dbReference type="Pfam" id="PF20412">
    <property type="entry name" value="RALGAPB_N"/>
    <property type="match status" value="1"/>
</dbReference>
<organism evidence="3 4">
    <name type="scientific">Pristionchus fissidentatus</name>
    <dbReference type="NCBI Taxonomy" id="1538716"/>
    <lineage>
        <taxon>Eukaryota</taxon>
        <taxon>Metazoa</taxon>
        <taxon>Ecdysozoa</taxon>
        <taxon>Nematoda</taxon>
        <taxon>Chromadorea</taxon>
        <taxon>Rhabditida</taxon>
        <taxon>Rhabditina</taxon>
        <taxon>Diplogasteromorpha</taxon>
        <taxon>Diplogasteroidea</taxon>
        <taxon>Neodiplogasteridae</taxon>
        <taxon>Pristionchus</taxon>
    </lineage>
</organism>
<proteinExistence type="predicted"/>
<feature type="domain" description="Ral GTPase-activating protein subunit alpha/beta N-terminal" evidence="2">
    <location>
        <begin position="138"/>
        <end position="260"/>
    </location>
</feature>
<dbReference type="InterPro" id="IPR039930">
    <property type="entry name" value="RALGAPB"/>
</dbReference>
<feature type="compositionally biased region" description="Polar residues" evidence="1">
    <location>
        <begin position="389"/>
        <end position="402"/>
    </location>
</feature>